<dbReference type="SUPFAM" id="SSF55718">
    <property type="entry name" value="SCP-like"/>
    <property type="match status" value="1"/>
</dbReference>
<sequence>MSTIAEFFVGLGPRGRSLLPPRVHGTLRIDLVDQDCTSHWYVDMTAADRVLVTRDSRPADAVLTTTHRLFERLVCGDQSAIAVLLRNEATFAGDTRLILAFRRFFPSPAGTRDPREVARQHALHGQAWRERLQTRIS</sequence>
<dbReference type="InterPro" id="IPR036527">
    <property type="entry name" value="SCP2_sterol-bd_dom_sf"/>
</dbReference>
<gene>
    <name evidence="2" type="ORF">U2F25_25120</name>
</gene>
<dbReference type="EMBL" id="JAXOTQ010000035">
    <property type="protein sequence ID" value="MDZ5492712.1"/>
    <property type="molecule type" value="Genomic_DNA"/>
</dbReference>
<proteinExistence type="predicted"/>
<accession>A0ABU5JJ97</accession>
<reference evidence="2 3" key="1">
    <citation type="submission" date="2023-12" db="EMBL/GenBank/DDBJ databases">
        <title>Micromonospora sp. nov., isolated from Atacama Desert.</title>
        <authorList>
            <person name="Carro L."/>
            <person name="Golinska P."/>
            <person name="Klenk H.-P."/>
            <person name="Goodfellow M."/>
        </authorList>
    </citation>
    <scope>NUCLEOTIDE SEQUENCE [LARGE SCALE GENOMIC DNA]</scope>
    <source>
        <strain evidence="2 3">4G53</strain>
    </source>
</reference>
<dbReference type="Pfam" id="PF02036">
    <property type="entry name" value="SCP2"/>
    <property type="match status" value="1"/>
</dbReference>
<dbReference type="Proteomes" id="UP001290101">
    <property type="component" value="Unassembled WGS sequence"/>
</dbReference>
<dbReference type="InterPro" id="IPR003033">
    <property type="entry name" value="SCP2_sterol-bd_dom"/>
</dbReference>
<feature type="domain" description="SCP2" evidence="1">
    <location>
        <begin position="22"/>
        <end position="105"/>
    </location>
</feature>
<organism evidence="2 3">
    <name type="scientific">Micromonospora sicca</name>
    <dbReference type="NCBI Taxonomy" id="2202420"/>
    <lineage>
        <taxon>Bacteria</taxon>
        <taxon>Bacillati</taxon>
        <taxon>Actinomycetota</taxon>
        <taxon>Actinomycetes</taxon>
        <taxon>Micromonosporales</taxon>
        <taxon>Micromonosporaceae</taxon>
        <taxon>Micromonospora</taxon>
    </lineage>
</organism>
<name>A0ABU5JJ97_9ACTN</name>
<evidence type="ECO:0000259" key="1">
    <source>
        <dbReference type="Pfam" id="PF02036"/>
    </source>
</evidence>
<evidence type="ECO:0000313" key="2">
    <source>
        <dbReference type="EMBL" id="MDZ5492712.1"/>
    </source>
</evidence>
<protein>
    <submittedName>
        <fullName evidence="2">SCP2 sterol-binding domain-containing protein</fullName>
    </submittedName>
</protein>
<evidence type="ECO:0000313" key="3">
    <source>
        <dbReference type="Proteomes" id="UP001290101"/>
    </source>
</evidence>
<dbReference type="Gene3D" id="3.30.1050.10">
    <property type="entry name" value="SCP2 sterol-binding domain"/>
    <property type="match status" value="1"/>
</dbReference>
<keyword evidence="3" id="KW-1185">Reference proteome</keyword>
<comment type="caution">
    <text evidence="2">The sequence shown here is derived from an EMBL/GenBank/DDBJ whole genome shotgun (WGS) entry which is preliminary data.</text>
</comment>
<dbReference type="RefSeq" id="WP_322442416.1">
    <property type="nucleotide sequence ID" value="NZ_JAXOTQ010000035.1"/>
</dbReference>